<dbReference type="VEuPathDB" id="PlasmoDB:PVW1_120088200"/>
<evidence type="ECO:0000256" key="2">
    <source>
        <dbReference type="SAM" id="MobiDB-lite"/>
    </source>
</evidence>
<dbReference type="InterPro" id="IPR008780">
    <property type="entry name" value="Plasmodium_Vir"/>
</dbReference>
<feature type="compositionally biased region" description="Polar residues" evidence="2">
    <location>
        <begin position="344"/>
        <end position="358"/>
    </location>
</feature>
<feature type="region of interest" description="Disordered" evidence="2">
    <location>
        <begin position="328"/>
        <end position="358"/>
    </location>
</feature>
<sequence>MTISNSDPKYISYNKYDEVIYQYDKYKNLDKDNEIFGKSIKDIDTKWKELKLSEEIFNKLHKILRNSMVFYGDLKDGYCSYVNYWLNKEVKDTYHNVNETNFDIFDKFVINFNIAKHNKKENTCYGYIKYLDDDIYRRMTILYNFYTFYNNLKSSNFTVNKEACDKLLPNVAIYNDAINDFYNNDRDLFKKFREVKDLVVEYTSNPTLTCKKYANFHLAKGEQAEREQAKREAALERERVEREKAEREKAQMEAALKSVQEQYRESPRGIQPMQKTIEHLRVGLSQEDDRMGGGLEDLRASIDLPGHERSHVINYPKGPHLGPLADFRGQPLSEQDEGQFEGVVSQSESEGTPKDSSFLSSLGIPRSITGVLGEIDPVPVVGVSGGMGALFLLFRYTPIGAFFRGGRGRVHRIPRSFNGPRSIPRYSRLWWWVCWI</sequence>
<evidence type="ECO:0000256" key="1">
    <source>
        <dbReference type="SAM" id="Coils"/>
    </source>
</evidence>
<keyword evidence="1" id="KW-0175">Coiled coil</keyword>
<gene>
    <name evidence="3" type="ORF">PVP01_0004660</name>
</gene>
<name>A0A565A704_PLAVI</name>
<dbReference type="Proteomes" id="UP000220605">
    <property type="component" value="Unassembled WGS sequence"/>
</dbReference>
<dbReference type="VEuPathDB" id="PlasmoDB:PVP01_0004660"/>
<feature type="coiled-coil region" evidence="1">
    <location>
        <begin position="219"/>
        <end position="265"/>
    </location>
</feature>
<reference evidence="3" key="1">
    <citation type="submission" date="2016-07" db="EMBL/GenBank/DDBJ databases">
        <authorList>
            <consortium name="Pathogen Informatics"/>
        </authorList>
    </citation>
    <scope>NUCLEOTIDE SEQUENCE</scope>
</reference>
<dbReference type="VEuPathDB" id="PlasmoDB:PVPAM_040039500"/>
<organism evidence="3">
    <name type="scientific">Plasmodium vivax</name>
    <name type="common">malaria parasite P. vivax</name>
    <dbReference type="NCBI Taxonomy" id="5855"/>
    <lineage>
        <taxon>Eukaryota</taxon>
        <taxon>Sar</taxon>
        <taxon>Alveolata</taxon>
        <taxon>Apicomplexa</taxon>
        <taxon>Aconoidasida</taxon>
        <taxon>Haemosporida</taxon>
        <taxon>Plasmodiidae</taxon>
        <taxon>Plasmodium</taxon>
        <taxon>Plasmodium (Plasmodium)</taxon>
    </lineage>
</organism>
<accession>A0A565A704</accession>
<evidence type="ECO:0000313" key="3">
    <source>
        <dbReference type="EMBL" id="VUZ99752.1"/>
    </source>
</evidence>
<protein>
    <submittedName>
        <fullName evidence="3">VIR protein</fullName>
    </submittedName>
</protein>
<dbReference type="VEuPathDB" id="PlasmoDB:PVX_029690"/>
<dbReference type="EMBL" id="FLZR02000012">
    <property type="protein sequence ID" value="VUZ99752.1"/>
    <property type="molecule type" value="Genomic_DNA"/>
</dbReference>
<dbReference type="AlphaFoldDB" id="A0A565A704"/>
<proteinExistence type="predicted"/>
<dbReference type="OrthoDB" id="388866at2759"/>
<dbReference type="Pfam" id="PF05795">
    <property type="entry name" value="Plasmodium_Vir"/>
    <property type="match status" value="1"/>
</dbReference>